<feature type="transmembrane region" description="Helical" evidence="24">
    <location>
        <begin position="13"/>
        <end position="30"/>
    </location>
</feature>
<evidence type="ECO:0000256" key="10">
    <source>
        <dbReference type="ARBA" id="ARBA00023034"/>
    </source>
</evidence>
<dbReference type="Pfam" id="PF17039">
    <property type="entry name" value="Glyco_tran_10_N"/>
    <property type="match status" value="1"/>
</dbReference>
<comment type="catalytic activity">
    <reaction evidence="15">
        <text>a beta-D-galactosyl-(1-&gt;4)-N-acetyl-beta-D-glucosaminyl derivative + GDP-beta-L-fucose = a beta-D-galactosyl-(1-&gt;4)-[alpha-L-fucosyl-(1-&gt;3)]-N-acetyl-beta-D-glucosaminyl derivative + GDP + H(+)</text>
        <dbReference type="Rhea" id="RHEA:14257"/>
        <dbReference type="ChEBI" id="CHEBI:15378"/>
        <dbReference type="ChEBI" id="CHEBI:57273"/>
        <dbReference type="ChEBI" id="CHEBI:58189"/>
        <dbReference type="ChEBI" id="CHEBI:133507"/>
        <dbReference type="ChEBI" id="CHEBI:137941"/>
        <dbReference type="EC" id="2.4.1.152"/>
    </reaction>
    <physiologicalReaction direction="left-to-right" evidence="15">
        <dbReference type="Rhea" id="RHEA:14258"/>
    </physiologicalReaction>
</comment>
<comment type="similarity">
    <text evidence="3 24">Belongs to the glycosyltransferase 10 family.</text>
</comment>
<comment type="subcellular location">
    <subcellularLocation>
        <location evidence="24">Golgi apparatus</location>
        <location evidence="24">Golgi stack membrane</location>
        <topology evidence="24">Single-pass type II membrane protein</topology>
    </subcellularLocation>
    <subcellularLocation>
        <location evidence="21">Golgi apparatus</location>
        <location evidence="21">trans-Golgi network membrane</location>
        <topology evidence="21">Single-pass type II membrane protein</topology>
    </subcellularLocation>
</comment>
<comment type="pathway">
    <text evidence="1">Protein modification; protein glycosylation.</text>
</comment>
<evidence type="ECO:0000256" key="23">
    <source>
        <dbReference type="ARBA" id="ARBA00043838"/>
    </source>
</evidence>
<evidence type="ECO:0000256" key="19">
    <source>
        <dbReference type="ARBA" id="ARBA00036481"/>
    </source>
</evidence>
<evidence type="ECO:0000256" key="4">
    <source>
        <dbReference type="ARBA" id="ARBA00011738"/>
    </source>
</evidence>
<dbReference type="Pfam" id="PF00852">
    <property type="entry name" value="Glyco_transf_10"/>
    <property type="match status" value="1"/>
</dbReference>
<dbReference type="Gene3D" id="3.40.50.11660">
    <property type="entry name" value="Glycosyl transferase family 10, C-terminal domain"/>
    <property type="match status" value="1"/>
</dbReference>
<evidence type="ECO:0000256" key="15">
    <source>
        <dbReference type="ARBA" id="ARBA00029329"/>
    </source>
</evidence>
<dbReference type="Ensembl" id="ENSSLUT00000031443.1">
    <property type="protein sequence ID" value="ENSSLUP00000030487.1"/>
    <property type="gene ID" value="ENSSLUG00000013575.1"/>
</dbReference>
<evidence type="ECO:0000256" key="18">
    <source>
        <dbReference type="ARBA" id="ARBA00036295"/>
    </source>
</evidence>
<evidence type="ECO:0000259" key="25">
    <source>
        <dbReference type="Pfam" id="PF00852"/>
    </source>
</evidence>
<dbReference type="InterPro" id="IPR001503">
    <property type="entry name" value="Glyco_trans_10"/>
</dbReference>
<keyword evidence="9 24" id="KW-1133">Transmembrane helix</keyword>
<evidence type="ECO:0000256" key="2">
    <source>
        <dbReference type="ARBA" id="ARBA00004934"/>
    </source>
</evidence>
<dbReference type="InterPro" id="IPR038577">
    <property type="entry name" value="GT10-like_C_sf"/>
</dbReference>
<dbReference type="InterPro" id="IPR055270">
    <property type="entry name" value="Glyco_tran_10_C"/>
</dbReference>
<accession>A0A8C9YV79</accession>
<keyword evidence="12 24" id="KW-0472">Membrane</keyword>
<keyword evidence="13" id="KW-1015">Disulfide bond</keyword>
<keyword evidence="11" id="KW-0443">Lipid metabolism</keyword>
<comment type="pathway">
    <text evidence="2">Glycolipid biosynthesis.</text>
</comment>
<keyword evidence="14" id="KW-0325">Glycoprotein</keyword>
<keyword evidence="6 24" id="KW-0808">Transferase</keyword>
<reference evidence="27" key="1">
    <citation type="submission" date="2025-08" db="UniProtKB">
        <authorList>
            <consortium name="Ensembl"/>
        </authorList>
    </citation>
    <scope>IDENTIFICATION</scope>
</reference>
<evidence type="ECO:0000259" key="26">
    <source>
        <dbReference type="Pfam" id="PF17039"/>
    </source>
</evidence>
<organism evidence="27 28">
    <name type="scientific">Sander lucioperca</name>
    <name type="common">Pike-perch</name>
    <name type="synonym">Perca lucioperca</name>
    <dbReference type="NCBI Taxonomy" id="283035"/>
    <lineage>
        <taxon>Eukaryota</taxon>
        <taxon>Metazoa</taxon>
        <taxon>Chordata</taxon>
        <taxon>Craniata</taxon>
        <taxon>Vertebrata</taxon>
        <taxon>Euteleostomi</taxon>
        <taxon>Actinopterygii</taxon>
        <taxon>Neopterygii</taxon>
        <taxon>Teleostei</taxon>
        <taxon>Neoteleostei</taxon>
        <taxon>Acanthomorphata</taxon>
        <taxon>Eupercaria</taxon>
        <taxon>Perciformes</taxon>
        <taxon>Percoidei</taxon>
        <taxon>Percidae</taxon>
        <taxon>Luciopercinae</taxon>
        <taxon>Sander</taxon>
    </lineage>
</organism>
<evidence type="ECO:0000256" key="11">
    <source>
        <dbReference type="ARBA" id="ARBA00023098"/>
    </source>
</evidence>
<evidence type="ECO:0000313" key="28">
    <source>
        <dbReference type="Proteomes" id="UP000694568"/>
    </source>
</evidence>
<dbReference type="EC" id="2.4.1.-" evidence="24"/>
<keyword evidence="28" id="KW-1185">Reference proteome</keyword>
<evidence type="ECO:0000256" key="14">
    <source>
        <dbReference type="ARBA" id="ARBA00023180"/>
    </source>
</evidence>
<name>A0A8C9YV79_SANLU</name>
<comment type="catalytic activity">
    <reaction evidence="23">
        <text>an alpha-L-Fuc-(1-&gt;2)-beta-D-Gal-(1-&gt;4)-beta-D-GlcNAc derivative + GDP-beta-L-fucose = an alpha-L-Fuc-(1-&gt;2)-beta-D-Gal-(1-&gt;4)-[alpha-L-Fuc-(1-&gt;3)]-beta-D-GlcNAc derivative + GDP + H(+)</text>
        <dbReference type="Rhea" id="RHEA:77191"/>
        <dbReference type="ChEBI" id="CHEBI:15378"/>
        <dbReference type="ChEBI" id="CHEBI:57273"/>
        <dbReference type="ChEBI" id="CHEBI:58189"/>
        <dbReference type="ChEBI" id="CHEBI:133510"/>
        <dbReference type="ChEBI" id="CHEBI:195560"/>
    </reaction>
    <physiologicalReaction direction="left-to-right" evidence="23">
        <dbReference type="Rhea" id="RHEA:77192"/>
    </physiologicalReaction>
</comment>
<comment type="catalytic activity">
    <reaction evidence="20">
        <text>a neolactoside nLc4Cer + GDP-beta-L-fucose = a neolactoside III(3)-alpha-Fuc-nLc4Cer + GDP + H(+)</text>
        <dbReference type="Rhea" id="RHEA:48376"/>
        <dbReference type="ChEBI" id="CHEBI:15378"/>
        <dbReference type="ChEBI" id="CHEBI:57273"/>
        <dbReference type="ChEBI" id="CHEBI:58189"/>
        <dbReference type="ChEBI" id="CHEBI:90376"/>
        <dbReference type="ChEBI" id="CHEBI:90379"/>
    </reaction>
    <physiologicalReaction direction="left-to-right" evidence="20">
        <dbReference type="Rhea" id="RHEA:48377"/>
    </physiologicalReaction>
</comment>
<evidence type="ECO:0000256" key="20">
    <source>
        <dbReference type="ARBA" id="ARBA00036757"/>
    </source>
</evidence>
<dbReference type="GeneTree" id="ENSGT00940000155095"/>
<evidence type="ECO:0000256" key="5">
    <source>
        <dbReference type="ARBA" id="ARBA00022676"/>
    </source>
</evidence>
<evidence type="ECO:0000256" key="13">
    <source>
        <dbReference type="ARBA" id="ARBA00023157"/>
    </source>
</evidence>
<comment type="catalytic activity">
    <reaction evidence="16">
        <text>alpha-D-galactosyl-(1-&gt;3)-beta-D-galactosyl-(1-&gt;4)-N-acetyl-beta-D-glucosaminyl-(1-&gt;3)-beta-D-galactosyl-(1-&gt;4)-beta-D-glucosyl-(1&lt;-&gt;1')-ceramide + GDP-beta-L-fucose = a neolactoside IV(3)-alpha-Gal,III(3)-alpha-Fuc-nLc4Cer + GDP + H(+)</text>
        <dbReference type="Rhea" id="RHEA:48380"/>
        <dbReference type="ChEBI" id="CHEBI:15378"/>
        <dbReference type="ChEBI" id="CHEBI:57273"/>
        <dbReference type="ChEBI" id="CHEBI:58189"/>
        <dbReference type="ChEBI" id="CHEBI:90380"/>
        <dbReference type="ChEBI" id="CHEBI:90381"/>
    </reaction>
    <physiologicalReaction direction="left-to-right" evidence="16">
        <dbReference type="Rhea" id="RHEA:48381"/>
    </physiologicalReaction>
</comment>
<evidence type="ECO:0000256" key="24">
    <source>
        <dbReference type="RuleBase" id="RU003832"/>
    </source>
</evidence>
<sequence length="310" mass="36563">MSSSACQWTLHPFAVRSLLVLCFLGLFFMYNKTDIKFPNFGIYMEKGCQFCPTVLCAARAQTQDSQPNCSTELHIQPHHNDRQKIQQAAAVDAEPDTIVLIWMWPFGARYDLSCNTFHITRCHLTDDKTLYHKAHGVLFHHRDIHGNLGDFPKDNWNMQYERIHFYGNAFGRHISDQYSKIVSSCKFYLSFENSVYKDYITEKLYLPMMKESVPIVLGPSRQNYEDHIPADSFIHVNDFSTAKELAEKLLYLDQNNSLIITEYIRYFNWIGRFKVKLSWFGKEHTCKTCSYLQNHREYQAFHDLNKWYWG</sequence>
<keyword evidence="10 24" id="KW-0333">Golgi apparatus</keyword>
<evidence type="ECO:0000256" key="1">
    <source>
        <dbReference type="ARBA" id="ARBA00004922"/>
    </source>
</evidence>
<comment type="catalytic activity">
    <reaction evidence="18">
        <text>alpha-N-glycoloylneuraminosyl-(2-&gt;3)-beta-D-galactosyl-(1-&gt;4)-N-acetyl-beta-D-glucosaminyl-(1-&gt;3)-beta-D-galactosyl-(1-&gt;4)-N-acetyl-beta-D-glucosaminyl-(1-&gt;3)-beta-D-galactosyl-(1-&gt;4)-beta-D-glucosyl-(1&lt;-&gt;1')-ceramide + GDP-beta-L-fucose = alpha-N-glycoloylneuraminosyl-(2-&gt;3)-beta-D-galactosyl-(1-&gt;4)-N-acetyl-beta-D-glucosaminyl-(1-&gt;3)-beta-D-galactosyl-(1-&gt;4)-[alpha-L-fucosyl-(1-&gt;3)]-N-acetyl-beta-D-glucosaminyl-(1-&gt;3)-beta-D-galactosyl-(1-&gt;4)-beta-D-glucosyl-(1&lt;-&gt;1')-ceramide + GDP + H(+)</text>
        <dbReference type="Rhea" id="RHEA:48388"/>
        <dbReference type="ChEBI" id="CHEBI:15378"/>
        <dbReference type="ChEBI" id="CHEBI:57273"/>
        <dbReference type="ChEBI" id="CHEBI:58189"/>
        <dbReference type="ChEBI" id="CHEBI:90383"/>
        <dbReference type="ChEBI" id="CHEBI:90384"/>
    </reaction>
    <physiologicalReaction direction="left-to-right" evidence="18">
        <dbReference type="Rhea" id="RHEA:48389"/>
    </physiologicalReaction>
</comment>
<feature type="domain" description="Fucosyltransferase C-terminal" evidence="25">
    <location>
        <begin position="160"/>
        <end position="307"/>
    </location>
</feature>
<evidence type="ECO:0000256" key="7">
    <source>
        <dbReference type="ARBA" id="ARBA00022692"/>
    </source>
</evidence>
<keyword evidence="5 24" id="KW-0328">Glycosyltransferase</keyword>
<evidence type="ECO:0000256" key="17">
    <source>
        <dbReference type="ARBA" id="ARBA00036234"/>
    </source>
</evidence>
<dbReference type="AlphaFoldDB" id="A0A8C9YV79"/>
<dbReference type="InterPro" id="IPR031481">
    <property type="entry name" value="Glyco_tran_10_N"/>
</dbReference>
<dbReference type="GO" id="GO:0006629">
    <property type="term" value="P:lipid metabolic process"/>
    <property type="evidence" value="ECO:0007669"/>
    <property type="project" value="UniProtKB-KW"/>
</dbReference>
<dbReference type="Proteomes" id="UP000694568">
    <property type="component" value="Unplaced"/>
</dbReference>
<dbReference type="SUPFAM" id="SSF53756">
    <property type="entry name" value="UDP-Glycosyltransferase/glycogen phosphorylase"/>
    <property type="match status" value="1"/>
</dbReference>
<keyword evidence="7 24" id="KW-0812">Transmembrane</keyword>
<dbReference type="UniPathway" id="UPA00378"/>
<evidence type="ECO:0000313" key="27">
    <source>
        <dbReference type="Ensembl" id="ENSSLUP00000030487.1"/>
    </source>
</evidence>
<evidence type="ECO:0000256" key="3">
    <source>
        <dbReference type="ARBA" id="ARBA00008919"/>
    </source>
</evidence>
<evidence type="ECO:0000256" key="21">
    <source>
        <dbReference type="ARBA" id="ARBA00037848"/>
    </source>
</evidence>
<evidence type="ECO:0000256" key="9">
    <source>
        <dbReference type="ARBA" id="ARBA00022989"/>
    </source>
</evidence>
<dbReference type="GO" id="GO:0032580">
    <property type="term" value="C:Golgi cisterna membrane"/>
    <property type="evidence" value="ECO:0007669"/>
    <property type="project" value="UniProtKB-SubCell"/>
</dbReference>
<reference evidence="27" key="2">
    <citation type="submission" date="2025-09" db="UniProtKB">
        <authorList>
            <consortium name="Ensembl"/>
        </authorList>
    </citation>
    <scope>IDENTIFICATION</scope>
</reference>
<evidence type="ECO:0000256" key="22">
    <source>
        <dbReference type="ARBA" id="ARBA00043828"/>
    </source>
</evidence>
<keyword evidence="8" id="KW-0735">Signal-anchor</keyword>
<dbReference type="GO" id="GO:0017083">
    <property type="term" value="F:4-galactosyl-N-acetylglucosaminide 3-alpha-L-fucosyltransferase activity"/>
    <property type="evidence" value="ECO:0007669"/>
    <property type="project" value="UniProtKB-EC"/>
</dbReference>
<feature type="domain" description="Fucosyltransferase N-terminal" evidence="26">
    <location>
        <begin position="96"/>
        <end position="154"/>
    </location>
</feature>
<comment type="catalytic activity">
    <reaction evidence="22">
        <text>beta-D-Gal-(1-&gt;4)-beta-D-GlcNAc-(1-&gt;3)-beta-D-Gal-(1-&gt;4)-D-Glc + GDP-beta-L-fucose = beta-D-Gal-(1-&gt;4)-[alpha-L-Fuc-(1-&gt;3)]-beta-D-GlcNAc-(1-&gt;3)-beta-D-Gal-(1-&gt;4)-D-Glc + GDP + H(+)</text>
        <dbReference type="Rhea" id="RHEA:77187"/>
        <dbReference type="ChEBI" id="CHEBI:15378"/>
        <dbReference type="ChEBI" id="CHEBI:57273"/>
        <dbReference type="ChEBI" id="CHEBI:58189"/>
        <dbReference type="ChEBI" id="CHEBI:60239"/>
        <dbReference type="ChEBI" id="CHEBI:61352"/>
    </reaction>
    <physiologicalReaction direction="left-to-right" evidence="22">
        <dbReference type="Rhea" id="RHEA:77188"/>
    </physiologicalReaction>
</comment>
<dbReference type="PANTHER" id="PTHR11929">
    <property type="entry name" value="ALPHA- 1,3 -FUCOSYLTRANSFERASE"/>
    <property type="match status" value="1"/>
</dbReference>
<proteinExistence type="inferred from homology"/>
<dbReference type="PANTHER" id="PTHR11929:SF10">
    <property type="entry name" value="4-GALACTOSYL-N-ACETYLGLUCOSAMINIDE 3-ALPHA-L-FUCOSYLTRANSFERASE 9"/>
    <property type="match status" value="1"/>
</dbReference>
<comment type="catalytic activity">
    <reaction evidence="19">
        <text>an N-acetyl-alpha-neuraminyl-(2-&gt;3)-beta-D-galactosyl-(1-&gt;4)-N-acetyl-beta-D-glucosaminyl derivative + GDP-beta-L-fucose = an alpha-Neu5Ac-(2-&gt;3)-beta-D-Gal-(1-&gt;4)-[alpha-L-Fuc-(1-&gt;3)]-beta-D-GlcNAc derivative + GDP + H(+)</text>
        <dbReference type="Rhea" id="RHEA:56076"/>
        <dbReference type="ChEBI" id="CHEBI:15378"/>
        <dbReference type="ChEBI" id="CHEBI:57273"/>
        <dbReference type="ChEBI" id="CHEBI:58189"/>
        <dbReference type="ChEBI" id="CHEBI:136545"/>
        <dbReference type="ChEBI" id="CHEBI:139509"/>
    </reaction>
    <physiologicalReaction direction="left-to-right" evidence="19">
        <dbReference type="Rhea" id="RHEA:56077"/>
    </physiologicalReaction>
</comment>
<evidence type="ECO:0000256" key="8">
    <source>
        <dbReference type="ARBA" id="ARBA00022968"/>
    </source>
</evidence>
<evidence type="ECO:0000256" key="16">
    <source>
        <dbReference type="ARBA" id="ARBA00036053"/>
    </source>
</evidence>
<comment type="catalytic activity">
    <reaction evidence="17">
        <text>an alpha-Neu5Ac-(2-&gt;3)-beta-D-Gal-(1-&gt;4)-beta-D-GlcNAc-(1-&gt;3)-beta-D-Gal-(1-&gt;4)-beta-D-GlcNAc derivative + GDP-beta-L-fucose = an alpha-Neu5Ac-(2-&gt;3)-beta-D-Gal-(1-&gt;4)-beta-D-GlcNAc-(1-&gt;3)-beta-D-Gal-(1-&gt;4)-[alpha-L-Fuc-(1-&gt;3)]-beta-D-GlcNAc derivative + GDP + H(+)</text>
        <dbReference type="Rhea" id="RHEA:68044"/>
        <dbReference type="ChEBI" id="CHEBI:15378"/>
        <dbReference type="ChEBI" id="CHEBI:57273"/>
        <dbReference type="ChEBI" id="CHEBI:58189"/>
        <dbReference type="ChEBI" id="CHEBI:145343"/>
        <dbReference type="ChEBI" id="CHEBI:176900"/>
    </reaction>
    <physiologicalReaction direction="left-to-right" evidence="17">
        <dbReference type="Rhea" id="RHEA:68045"/>
    </physiologicalReaction>
</comment>
<evidence type="ECO:0000256" key="12">
    <source>
        <dbReference type="ARBA" id="ARBA00023136"/>
    </source>
</evidence>
<evidence type="ECO:0000256" key="6">
    <source>
        <dbReference type="ARBA" id="ARBA00022679"/>
    </source>
</evidence>
<comment type="subunit">
    <text evidence="4">Homodimer.</text>
</comment>
<protein>
    <recommendedName>
        <fullName evidence="24">Fucosyltransferase</fullName>
        <ecNumber evidence="24">2.4.1.-</ecNumber>
    </recommendedName>
</protein>